<sequence>TTTISFATSSLVFNLDGIGDFDIQDNGSSVLFINDSGNVDIAGPLGVTGTTTLATTTLAKATVSGDIDVSGLLGVIGTSTLATTTIAKLTVSGDTTLSGALDVTGLVGLATTTIDNAAITNTLTANLGLVIASSTPATTTLALYNNAGILYWNGSTVDSGNAHERTVTFDETITAGDVIKIINNGGEKAKKILGAIGSSIDIGATNVFESANAAYISAASISNDKVVIGYQDSGNFSYGTAVVGTVSGTSISFGTPVVFESATTMYISAASIGNDKVVIAYRDNGNSSFGTAIVGTVSGTSISFGTPVVFESAEANYVSAASISNDKVVIAYRDAGNSSFGTAVVISISSDLQDSVGIA</sequence>
<reference evidence="1" key="1">
    <citation type="journal article" date="2015" name="Nature">
        <title>Complex archaea that bridge the gap between prokaryotes and eukaryotes.</title>
        <authorList>
            <person name="Spang A."/>
            <person name="Saw J.H."/>
            <person name="Jorgensen S.L."/>
            <person name="Zaremba-Niedzwiedzka K."/>
            <person name="Martijn J."/>
            <person name="Lind A.E."/>
            <person name="van Eijk R."/>
            <person name="Schleper C."/>
            <person name="Guy L."/>
            <person name="Ettema T.J."/>
        </authorList>
    </citation>
    <scope>NUCLEOTIDE SEQUENCE</scope>
</reference>
<feature type="non-terminal residue" evidence="1">
    <location>
        <position position="359"/>
    </location>
</feature>
<dbReference type="EMBL" id="LAZR01063396">
    <property type="protein sequence ID" value="KKK59590.1"/>
    <property type="molecule type" value="Genomic_DNA"/>
</dbReference>
<feature type="non-terminal residue" evidence="1">
    <location>
        <position position="1"/>
    </location>
</feature>
<name>A0A0F8XF37_9ZZZZ</name>
<protein>
    <submittedName>
        <fullName evidence="1">Uncharacterized protein</fullName>
    </submittedName>
</protein>
<organism evidence="1">
    <name type="scientific">marine sediment metagenome</name>
    <dbReference type="NCBI Taxonomy" id="412755"/>
    <lineage>
        <taxon>unclassified sequences</taxon>
        <taxon>metagenomes</taxon>
        <taxon>ecological metagenomes</taxon>
    </lineage>
</organism>
<evidence type="ECO:0000313" key="1">
    <source>
        <dbReference type="EMBL" id="KKK59590.1"/>
    </source>
</evidence>
<gene>
    <name evidence="1" type="ORF">LCGC14_3032870</name>
</gene>
<dbReference type="AlphaFoldDB" id="A0A0F8XF37"/>
<accession>A0A0F8XF37</accession>
<proteinExistence type="predicted"/>
<comment type="caution">
    <text evidence="1">The sequence shown here is derived from an EMBL/GenBank/DDBJ whole genome shotgun (WGS) entry which is preliminary data.</text>
</comment>